<dbReference type="Pfam" id="PF12966">
    <property type="entry name" value="AtpR"/>
    <property type="match status" value="1"/>
</dbReference>
<feature type="transmembrane region" description="Helical" evidence="1">
    <location>
        <begin position="39"/>
        <end position="62"/>
    </location>
</feature>
<dbReference type="AlphaFoldDB" id="A0A5S3QAQ9"/>
<evidence type="ECO:0000313" key="2">
    <source>
        <dbReference type="EMBL" id="TMM54192.1"/>
    </source>
</evidence>
<keyword evidence="3" id="KW-1185">Reference proteome</keyword>
<dbReference type="InterPro" id="IPR017581">
    <property type="entry name" value="AtpR-like"/>
</dbReference>
<feature type="transmembrane region" description="Helical" evidence="1">
    <location>
        <begin position="68"/>
        <end position="89"/>
    </location>
</feature>
<dbReference type="Proteomes" id="UP000309550">
    <property type="component" value="Unassembled WGS sequence"/>
</dbReference>
<evidence type="ECO:0000256" key="1">
    <source>
        <dbReference type="SAM" id="Phobius"/>
    </source>
</evidence>
<evidence type="ECO:0000313" key="3">
    <source>
        <dbReference type="Proteomes" id="UP000309550"/>
    </source>
</evidence>
<evidence type="ECO:0008006" key="4">
    <source>
        <dbReference type="Google" id="ProtNLM"/>
    </source>
</evidence>
<dbReference type="RefSeq" id="WP_138660366.1">
    <property type="nucleotide sequence ID" value="NZ_VANS01000001.1"/>
</dbReference>
<dbReference type="EMBL" id="VANS01000001">
    <property type="protein sequence ID" value="TMM54192.1"/>
    <property type="molecule type" value="Genomic_DNA"/>
</dbReference>
<sequence>MTGQIAYSLAAALIGSALGAVYVALLWASVRALARPRPVAGFAALAAVRAIVVLGALGAALASGAGPGALLSALTGFTALRIVATRVLGRAGHGGPT</sequence>
<keyword evidence="1" id="KW-0472">Membrane</keyword>
<accession>A0A5S3QAQ9</accession>
<keyword evidence="1" id="KW-0812">Transmembrane</keyword>
<organism evidence="2 3">
    <name type="scientific">Sulfitobacter sabulilitoris</name>
    <dbReference type="NCBI Taxonomy" id="2562655"/>
    <lineage>
        <taxon>Bacteria</taxon>
        <taxon>Pseudomonadati</taxon>
        <taxon>Pseudomonadota</taxon>
        <taxon>Alphaproteobacteria</taxon>
        <taxon>Rhodobacterales</taxon>
        <taxon>Roseobacteraceae</taxon>
        <taxon>Sulfitobacter</taxon>
    </lineage>
</organism>
<name>A0A5S3QAQ9_9RHOB</name>
<keyword evidence="1" id="KW-1133">Transmembrane helix</keyword>
<proteinExistence type="predicted"/>
<reference evidence="2 3" key="1">
    <citation type="submission" date="2019-05" db="EMBL/GenBank/DDBJ databases">
        <title>Sulfitobacter sabulilitoris sp. nov., isolated from a marine sand.</title>
        <authorList>
            <person name="Yoon J.-H."/>
        </authorList>
    </citation>
    <scope>NUCLEOTIDE SEQUENCE [LARGE SCALE GENOMIC DNA]</scope>
    <source>
        <strain evidence="2 3">HSMS-29</strain>
    </source>
</reference>
<protein>
    <recommendedName>
        <fullName evidence="4">ATP synthase subunit I</fullName>
    </recommendedName>
</protein>
<feature type="transmembrane region" description="Helical" evidence="1">
    <location>
        <begin position="6"/>
        <end position="27"/>
    </location>
</feature>
<gene>
    <name evidence="2" type="ORF">FDT80_00925</name>
</gene>
<comment type="caution">
    <text evidence="2">The sequence shown here is derived from an EMBL/GenBank/DDBJ whole genome shotgun (WGS) entry which is preliminary data.</text>
</comment>